<name>A0A8X6IB67_9ARAC</name>
<protein>
    <submittedName>
        <fullName evidence="2">Uncharacterized protein</fullName>
    </submittedName>
</protein>
<evidence type="ECO:0000313" key="3">
    <source>
        <dbReference type="Proteomes" id="UP000886998"/>
    </source>
</evidence>
<organism evidence="2 3">
    <name type="scientific">Trichonephila inaurata madagascariensis</name>
    <dbReference type="NCBI Taxonomy" id="2747483"/>
    <lineage>
        <taxon>Eukaryota</taxon>
        <taxon>Metazoa</taxon>
        <taxon>Ecdysozoa</taxon>
        <taxon>Arthropoda</taxon>
        <taxon>Chelicerata</taxon>
        <taxon>Arachnida</taxon>
        <taxon>Araneae</taxon>
        <taxon>Araneomorphae</taxon>
        <taxon>Entelegynae</taxon>
        <taxon>Araneoidea</taxon>
        <taxon>Nephilidae</taxon>
        <taxon>Trichonephila</taxon>
        <taxon>Trichonephila inaurata</taxon>
    </lineage>
</organism>
<keyword evidence="3" id="KW-1185">Reference proteome</keyword>
<comment type="caution">
    <text evidence="2">The sequence shown here is derived from an EMBL/GenBank/DDBJ whole genome shotgun (WGS) entry which is preliminary data.</text>
</comment>
<accession>A0A8X6IB67</accession>
<dbReference type="AlphaFoldDB" id="A0A8X6IB67"/>
<evidence type="ECO:0000313" key="2">
    <source>
        <dbReference type="EMBL" id="GFS38742.1"/>
    </source>
</evidence>
<gene>
    <name evidence="2" type="ORF">TNIN_322421</name>
</gene>
<dbReference type="EMBL" id="BMAV01025131">
    <property type="protein sequence ID" value="GFS38742.1"/>
    <property type="molecule type" value="Genomic_DNA"/>
</dbReference>
<reference evidence="2" key="1">
    <citation type="submission" date="2020-08" db="EMBL/GenBank/DDBJ databases">
        <title>Multicomponent nature underlies the extraordinary mechanical properties of spider dragline silk.</title>
        <authorList>
            <person name="Kono N."/>
            <person name="Nakamura H."/>
            <person name="Mori M."/>
            <person name="Yoshida Y."/>
            <person name="Ohtoshi R."/>
            <person name="Malay A.D."/>
            <person name="Moran D.A.P."/>
            <person name="Tomita M."/>
            <person name="Numata K."/>
            <person name="Arakawa K."/>
        </authorList>
    </citation>
    <scope>NUCLEOTIDE SEQUENCE</scope>
</reference>
<dbReference type="Proteomes" id="UP000886998">
    <property type="component" value="Unassembled WGS sequence"/>
</dbReference>
<sequence length="87" mass="9772">MNGNRHADPAQRNKRQKESLLRPWVVHQSLPILQPGTDSVPFKRRGTLVSGLMLMAIPPLDKDVRLTSGPSRDISTQLNSFLPLVEF</sequence>
<evidence type="ECO:0000256" key="1">
    <source>
        <dbReference type="SAM" id="MobiDB-lite"/>
    </source>
</evidence>
<feature type="region of interest" description="Disordered" evidence="1">
    <location>
        <begin position="1"/>
        <end position="20"/>
    </location>
</feature>
<proteinExistence type="predicted"/>